<keyword evidence="7 10" id="KW-0653">Protein transport</keyword>
<evidence type="ECO:0000259" key="11">
    <source>
        <dbReference type="PROSITE" id="PS50850"/>
    </source>
</evidence>
<evidence type="ECO:0000256" key="3">
    <source>
        <dbReference type="ARBA" id="ARBA00022475"/>
    </source>
</evidence>
<evidence type="ECO:0000313" key="12">
    <source>
        <dbReference type="EMBL" id="RBP14858.1"/>
    </source>
</evidence>
<feature type="transmembrane region" description="Helical" evidence="10">
    <location>
        <begin position="516"/>
        <end position="537"/>
    </location>
</feature>
<feature type="transmembrane region" description="Helical" evidence="10">
    <location>
        <begin position="280"/>
        <end position="298"/>
    </location>
</feature>
<dbReference type="InterPro" id="IPR050171">
    <property type="entry name" value="MFS_Transporters"/>
</dbReference>
<feature type="transmembrane region" description="Helical" evidence="10">
    <location>
        <begin position="383"/>
        <end position="401"/>
    </location>
</feature>
<dbReference type="InterPro" id="IPR018456">
    <property type="entry name" value="PTR2_symporter_CS"/>
</dbReference>
<keyword evidence="4 10" id="KW-0997">Cell inner membrane</keyword>
<dbReference type="InterPro" id="IPR036259">
    <property type="entry name" value="MFS_trans_sf"/>
</dbReference>
<keyword evidence="3 10" id="KW-1003">Cell membrane</keyword>
<reference evidence="12 13" key="1">
    <citation type="submission" date="2018-06" db="EMBL/GenBank/DDBJ databases">
        <title>Genomic Encyclopedia of Type Strains, Phase IV (KMG-IV): sequencing the most valuable type-strain genomes for metagenomic binning, comparative biology and taxonomic classification.</title>
        <authorList>
            <person name="Goeker M."/>
        </authorList>
    </citation>
    <scope>NUCLEOTIDE SEQUENCE [LARGE SCALE GENOMIC DNA]</scope>
    <source>
        <strain evidence="12 13">DSM 27453</strain>
    </source>
</reference>
<dbReference type="PANTHER" id="PTHR23517:SF15">
    <property type="entry name" value="PROTON-DEPENDENT OLIGOPEPTIDE FAMILY TRANSPORT PROTEIN"/>
    <property type="match status" value="1"/>
</dbReference>
<comment type="similarity">
    <text evidence="10">Belongs to the major facilitator superfamily. Proton-dependent oligopeptide transporter (POT/PTR) (TC 2.A.17) family. DtpA subfamily.</text>
</comment>
<keyword evidence="5 10" id="KW-0812">Transmembrane</keyword>
<evidence type="ECO:0000256" key="7">
    <source>
        <dbReference type="ARBA" id="ARBA00022927"/>
    </source>
</evidence>
<dbReference type="NCBIfam" id="TIGR00924">
    <property type="entry name" value="yjdL_sub1_fam"/>
    <property type="match status" value="1"/>
</dbReference>
<keyword evidence="9 10" id="KW-0472">Membrane</keyword>
<dbReference type="EMBL" id="QNRL01000001">
    <property type="protein sequence ID" value="RBP14858.1"/>
    <property type="molecule type" value="Genomic_DNA"/>
</dbReference>
<accession>A0ABX9G2Y6</accession>
<feature type="transmembrane region" description="Helical" evidence="10">
    <location>
        <begin position="446"/>
        <end position="468"/>
    </location>
</feature>
<dbReference type="HAMAP" id="MF_01878">
    <property type="entry name" value="PTR2_DtpA_subfam"/>
    <property type="match status" value="1"/>
</dbReference>
<dbReference type="PANTHER" id="PTHR23517">
    <property type="entry name" value="RESISTANCE PROTEIN MDTM, PUTATIVE-RELATED-RELATED"/>
    <property type="match status" value="1"/>
</dbReference>
<feature type="transmembrane region" description="Helical" evidence="10">
    <location>
        <begin position="120"/>
        <end position="141"/>
    </location>
</feature>
<feature type="transmembrane region" description="Helical" evidence="10">
    <location>
        <begin position="336"/>
        <end position="355"/>
    </location>
</feature>
<feature type="transmembrane region" description="Helical" evidence="10">
    <location>
        <begin position="475"/>
        <end position="496"/>
    </location>
</feature>
<feature type="transmembrane region" description="Helical" evidence="10">
    <location>
        <begin position="173"/>
        <end position="191"/>
    </location>
</feature>
<evidence type="ECO:0000313" key="13">
    <source>
        <dbReference type="Proteomes" id="UP000253201"/>
    </source>
</evidence>
<gene>
    <name evidence="10" type="primary">dtpA</name>
    <name evidence="12" type="ORF">DFQ50_101330</name>
</gene>
<keyword evidence="13" id="KW-1185">Reference proteome</keyword>
<comment type="caution">
    <text evidence="12">The sequence shown here is derived from an EMBL/GenBank/DDBJ whole genome shotgun (WGS) entry which is preliminary data.</text>
</comment>
<dbReference type="PROSITE" id="PS01023">
    <property type="entry name" value="PTR2_2"/>
    <property type="match status" value="1"/>
</dbReference>
<dbReference type="Proteomes" id="UP000253201">
    <property type="component" value="Unassembled WGS sequence"/>
</dbReference>
<feature type="transmembrane region" description="Helical" evidence="10">
    <location>
        <begin position="82"/>
        <end position="100"/>
    </location>
</feature>
<evidence type="ECO:0000256" key="2">
    <source>
        <dbReference type="ARBA" id="ARBA00022448"/>
    </source>
</evidence>
<evidence type="ECO:0000256" key="9">
    <source>
        <dbReference type="ARBA" id="ARBA00023136"/>
    </source>
</evidence>
<dbReference type="InterPro" id="IPR005279">
    <property type="entry name" value="Dipep/tripep_permease"/>
</dbReference>
<proteinExistence type="inferred from homology"/>
<feature type="transmembrane region" description="Helical" evidence="10">
    <location>
        <begin position="304"/>
        <end position="324"/>
    </location>
</feature>
<feature type="domain" description="Major facilitator superfamily (MFS) profile" evidence="11">
    <location>
        <begin position="82"/>
        <end position="543"/>
    </location>
</feature>
<evidence type="ECO:0000256" key="5">
    <source>
        <dbReference type="ARBA" id="ARBA00022692"/>
    </source>
</evidence>
<dbReference type="PROSITE" id="PS01022">
    <property type="entry name" value="PTR2_1"/>
    <property type="match status" value="1"/>
</dbReference>
<keyword evidence="6 10" id="KW-0571">Peptide transport</keyword>
<evidence type="ECO:0000256" key="10">
    <source>
        <dbReference type="HAMAP-Rule" id="MF_01878"/>
    </source>
</evidence>
<dbReference type="InterPro" id="IPR020846">
    <property type="entry name" value="MFS_dom"/>
</dbReference>
<organism evidence="12 13">
    <name type="scientific">Pseudocitrobacter faecalis</name>
    <dbReference type="NCBI Taxonomy" id="1398493"/>
    <lineage>
        <taxon>Bacteria</taxon>
        <taxon>Pseudomonadati</taxon>
        <taxon>Pseudomonadota</taxon>
        <taxon>Gammaproteobacteria</taxon>
        <taxon>Enterobacterales</taxon>
        <taxon>Enterobacteriaceae</taxon>
        <taxon>Pseudocitrobacter</taxon>
    </lineage>
</organism>
<dbReference type="InterPro" id="IPR023517">
    <property type="entry name" value="AA/pep_transptr_DtpA"/>
</dbReference>
<dbReference type="SUPFAM" id="SSF103473">
    <property type="entry name" value="MFS general substrate transporter"/>
    <property type="match status" value="1"/>
</dbReference>
<evidence type="ECO:0000256" key="6">
    <source>
        <dbReference type="ARBA" id="ARBA00022856"/>
    </source>
</evidence>
<dbReference type="Gene3D" id="1.20.1250.20">
    <property type="entry name" value="MFS general substrate transporter like domains"/>
    <property type="match status" value="1"/>
</dbReference>
<dbReference type="NCBIfam" id="NF007137">
    <property type="entry name" value="PRK09584.1"/>
    <property type="match status" value="1"/>
</dbReference>
<keyword evidence="8 10" id="KW-1133">Transmembrane helix</keyword>
<evidence type="ECO:0000256" key="8">
    <source>
        <dbReference type="ARBA" id="ARBA00022989"/>
    </source>
</evidence>
<dbReference type="InterPro" id="IPR000109">
    <property type="entry name" value="POT_fam"/>
</dbReference>
<sequence>MVICSTLRICNRVLQNPCAKAPDSEHYSPFPLQNNYKGGCRYEFPSSNAPLRWDVKKEVYVSTANNKPTESVSLNAFKQPKAFYLIFSIELWERFGYYGLQGIMAVYLVKQLGMSEADSITLFSSFSALVYGLVAIGGWLGDKILGTKRVIMLGAIVLAIGYALVAWSGHDAAIVYMGMATIAVGNGLFKANPSSLLSTCYEKDDPRLDGAFTMYYMSVNIGSFFSMLATPWLAAKFGWSVAFALSVVGMLITVVNFAFCQRWVKQYGSKPDFEPINYRNLLLTIVGVVILVTIATWLLHNQDIARMVLGVVALGIVVIFGKEAFAMQGAARRKMIVAFILMLEAIVFFVLYSQMPTSLNFFAIRNVEHSILGIAFEPEQYQALNPFWIIIGSPILAAIYNKMGDRLPMPHKFAIGMVLCSGAFLVLPLGAKFATDAGIVSVNWLILSYCLQSIGELMISGLGLAMVAQLVPQRLMGFIMGSWFLTTAGAALIAGRVANLMAVPENVTDPLMSLDVYGKVFLQIGVATGIIALLMLLTASKLNRMTQDDDKTVTAQETASA</sequence>
<dbReference type="CDD" id="cd17346">
    <property type="entry name" value="MFS_DtpA_like"/>
    <property type="match status" value="1"/>
</dbReference>
<comment type="function">
    <text evidence="10">Proton-dependent permease that transports di- and tripeptides.</text>
</comment>
<evidence type="ECO:0000256" key="4">
    <source>
        <dbReference type="ARBA" id="ARBA00022519"/>
    </source>
</evidence>
<feature type="transmembrane region" description="Helical" evidence="10">
    <location>
        <begin position="150"/>
        <end position="167"/>
    </location>
</feature>
<keyword evidence="2 10" id="KW-0813">Transport</keyword>
<feature type="transmembrane region" description="Helical" evidence="10">
    <location>
        <begin position="413"/>
        <end position="434"/>
    </location>
</feature>
<protein>
    <recommendedName>
        <fullName evidence="10">Dipeptide and tripeptide permease A</fullName>
    </recommendedName>
</protein>
<comment type="subcellular location">
    <subcellularLocation>
        <location evidence="10">Cell inner membrane</location>
        <topology evidence="10">Multi-pass membrane protein</topology>
    </subcellularLocation>
    <subcellularLocation>
        <location evidence="1">Cell membrane</location>
        <topology evidence="1">Multi-pass membrane protein</topology>
    </subcellularLocation>
</comment>
<feature type="transmembrane region" description="Helical" evidence="10">
    <location>
        <begin position="212"/>
        <end position="233"/>
    </location>
</feature>
<dbReference type="Pfam" id="PF00854">
    <property type="entry name" value="PTR2"/>
    <property type="match status" value="1"/>
</dbReference>
<evidence type="ECO:0000256" key="1">
    <source>
        <dbReference type="ARBA" id="ARBA00004651"/>
    </source>
</evidence>
<name>A0ABX9G2Y6_9ENTR</name>
<dbReference type="PROSITE" id="PS50850">
    <property type="entry name" value="MFS"/>
    <property type="match status" value="1"/>
</dbReference>
<feature type="transmembrane region" description="Helical" evidence="10">
    <location>
        <begin position="239"/>
        <end position="259"/>
    </location>
</feature>